<comment type="caution">
    <text evidence="2">The sequence shown here is derived from an EMBL/GenBank/DDBJ whole genome shotgun (WGS) entry which is preliminary data.</text>
</comment>
<proteinExistence type="predicted"/>
<name>A0ABP4PCQ1_9ACTN</name>
<evidence type="ECO:0000313" key="2">
    <source>
        <dbReference type="EMBL" id="GAA1574519.1"/>
    </source>
</evidence>
<evidence type="ECO:0000313" key="3">
    <source>
        <dbReference type="Proteomes" id="UP001501470"/>
    </source>
</evidence>
<dbReference type="Proteomes" id="UP001501470">
    <property type="component" value="Unassembled WGS sequence"/>
</dbReference>
<sequence>MTTPSTDPGQPPSDTSATPDPGDDALETVALLTGGLSELHDTVAALAEDHFKLREEVRAAGGPASRSGAPADLRWQLLDRPTAANLWVWLIDWVAWISDRYQLTEELPACWHRHPALVDELTALAASWHVAYDPRASGDGPLRWLEAFGRARARIRDWDEPTRCRNGEHTDRRVDLHWPPGWRDTALDTAEADSRQRPLPAGPANAVPTASSEAKPDGPNGALRAGGDQP</sequence>
<organism evidence="2 3">
    <name type="scientific">Dactylosporangium maewongense</name>
    <dbReference type="NCBI Taxonomy" id="634393"/>
    <lineage>
        <taxon>Bacteria</taxon>
        <taxon>Bacillati</taxon>
        <taxon>Actinomycetota</taxon>
        <taxon>Actinomycetes</taxon>
        <taxon>Micromonosporales</taxon>
        <taxon>Micromonosporaceae</taxon>
        <taxon>Dactylosporangium</taxon>
    </lineage>
</organism>
<feature type="region of interest" description="Disordered" evidence="1">
    <location>
        <begin position="188"/>
        <end position="230"/>
    </location>
</feature>
<evidence type="ECO:0000256" key="1">
    <source>
        <dbReference type="SAM" id="MobiDB-lite"/>
    </source>
</evidence>
<feature type="compositionally biased region" description="Polar residues" evidence="1">
    <location>
        <begin position="1"/>
        <end position="18"/>
    </location>
</feature>
<evidence type="ECO:0008006" key="4">
    <source>
        <dbReference type="Google" id="ProtNLM"/>
    </source>
</evidence>
<dbReference type="RefSeq" id="WP_344515133.1">
    <property type="nucleotide sequence ID" value="NZ_BAAAQD010000052.1"/>
</dbReference>
<gene>
    <name evidence="2" type="ORF">GCM10009827_115500</name>
</gene>
<dbReference type="EMBL" id="BAAAQD010000052">
    <property type="protein sequence ID" value="GAA1574519.1"/>
    <property type="molecule type" value="Genomic_DNA"/>
</dbReference>
<accession>A0ABP4PCQ1</accession>
<protein>
    <recommendedName>
        <fullName evidence="4">DUF4913 domain-containing protein</fullName>
    </recommendedName>
</protein>
<feature type="region of interest" description="Disordered" evidence="1">
    <location>
        <begin position="1"/>
        <end position="24"/>
    </location>
</feature>
<keyword evidence="3" id="KW-1185">Reference proteome</keyword>
<reference evidence="3" key="1">
    <citation type="journal article" date="2019" name="Int. J. Syst. Evol. Microbiol.">
        <title>The Global Catalogue of Microorganisms (GCM) 10K type strain sequencing project: providing services to taxonomists for standard genome sequencing and annotation.</title>
        <authorList>
            <consortium name="The Broad Institute Genomics Platform"/>
            <consortium name="The Broad Institute Genome Sequencing Center for Infectious Disease"/>
            <person name="Wu L."/>
            <person name="Ma J."/>
        </authorList>
    </citation>
    <scope>NUCLEOTIDE SEQUENCE [LARGE SCALE GENOMIC DNA]</scope>
    <source>
        <strain evidence="3">JCM 15933</strain>
    </source>
</reference>